<dbReference type="AlphaFoldDB" id="A0A0W0C5M0"/>
<evidence type="ECO:0000256" key="3">
    <source>
        <dbReference type="ARBA" id="ARBA00025222"/>
    </source>
</evidence>
<feature type="region of interest" description="Disordered" evidence="4">
    <location>
        <begin position="1"/>
        <end position="72"/>
    </location>
</feature>
<dbReference type="PANTHER" id="PTHR48407">
    <property type="entry name" value="CRANIOFACIAL DEVELOPMENT PROTEIN 1"/>
    <property type="match status" value="1"/>
</dbReference>
<protein>
    <recommendedName>
        <fullName evidence="2">SWR1-complex protein 5</fullName>
    </recommendedName>
</protein>
<dbReference type="VEuPathDB" id="FungiDB:CAGL0K07139g"/>
<evidence type="ECO:0000256" key="2">
    <source>
        <dbReference type="ARBA" id="ARBA00019138"/>
    </source>
</evidence>
<dbReference type="InterPro" id="IPR011421">
    <property type="entry name" value="BCNT-C"/>
</dbReference>
<comment type="function">
    <text evidence="3">Component of the SWR1 complex which mediates the ATP-dependent exchange of histone H2A for the H2A variant HZT1 leading to transcriptional regulation of selected genes by chromatin remodeling. Involved in chromosome stability.</text>
</comment>
<comment type="caution">
    <text evidence="5">The sequence shown here is derived from an EMBL/GenBank/DDBJ whole genome shotgun (WGS) entry which is preliminary data.</text>
</comment>
<dbReference type="GO" id="GO:0006338">
    <property type="term" value="P:chromatin remodeling"/>
    <property type="evidence" value="ECO:0007669"/>
    <property type="project" value="EnsemblFungi"/>
</dbReference>
<dbReference type="InterPro" id="IPR027124">
    <property type="entry name" value="Swc5/CFDP1/2"/>
</dbReference>
<dbReference type="PROSITE" id="PS51279">
    <property type="entry name" value="BCNT_C"/>
    <property type="match status" value="1"/>
</dbReference>
<dbReference type="VEuPathDB" id="FungiDB:GWK60_K07007"/>
<dbReference type="PANTHER" id="PTHR48407:SF1">
    <property type="entry name" value="CRANIOFACIAL DEVELOPMENT PROTEIN 1"/>
    <property type="match status" value="1"/>
</dbReference>
<name>A0A0W0C5M0_CANGB</name>
<dbReference type="VEuPathDB" id="FungiDB:GVI51_K07007"/>
<sequence>MEETDIAKLSEEEYNEEEDEDFDPTKGTAVAGAEVSDGEDDDEDDEDDSRVKDSYSHIVSESGGLVKTRRARQQEEEFKRKNKYEGIVKAAISEKVGSIWEDLKKESLSRLHNKENDSVISESSKLKKDNHVAGEEMVTIERVYKFAGETIREKKTVPISSAEAVEYLNNLKFRKSTDQAGSTKRKLEEIDVKENNNTNEDTSESGIDRKKLRRPLKRPPFLEQIISGALKPKLSTLEKSKLDWATYVDKEGINDELSAHNKDGYLAKQDFLNKVDSVKENEYKELRRKEMMIRLQETK</sequence>
<gene>
    <name evidence="5" type="ORF">AO440_003557</name>
</gene>
<evidence type="ECO:0000313" key="5">
    <source>
        <dbReference type="EMBL" id="KTA95008.1"/>
    </source>
</evidence>
<dbReference type="Proteomes" id="UP000054886">
    <property type="component" value="Unassembled WGS sequence"/>
</dbReference>
<dbReference type="EMBL" id="LLZZ01000194">
    <property type="protein sequence ID" value="KTA95008.1"/>
    <property type="molecule type" value="Genomic_DNA"/>
</dbReference>
<reference evidence="5 6" key="1">
    <citation type="submission" date="2015-10" db="EMBL/GenBank/DDBJ databases">
        <title>Draft genomes sequences of Candida glabrata isolates 1A, 1B, 2A, 2B, 3A and 3B.</title>
        <authorList>
            <person name="Haavelsrud O.E."/>
            <person name="Gaustad P."/>
        </authorList>
    </citation>
    <scope>NUCLEOTIDE SEQUENCE [LARGE SCALE GENOMIC DNA]</scope>
    <source>
        <strain evidence="5">910700640</strain>
    </source>
</reference>
<evidence type="ECO:0000256" key="4">
    <source>
        <dbReference type="SAM" id="MobiDB-lite"/>
    </source>
</evidence>
<feature type="compositionally biased region" description="Basic and acidic residues" evidence="4">
    <location>
        <begin position="1"/>
        <end position="11"/>
    </location>
</feature>
<comment type="similarity">
    <text evidence="1">Belongs to the SWC5 family.</text>
</comment>
<dbReference type="Pfam" id="PF07572">
    <property type="entry name" value="BCNT"/>
    <property type="match status" value="1"/>
</dbReference>
<evidence type="ECO:0000313" key="6">
    <source>
        <dbReference type="Proteomes" id="UP000054886"/>
    </source>
</evidence>
<feature type="compositionally biased region" description="Basic and acidic residues" evidence="4">
    <location>
        <begin position="185"/>
        <end position="194"/>
    </location>
</feature>
<organism evidence="5 6">
    <name type="scientific">Candida glabrata</name>
    <name type="common">Yeast</name>
    <name type="synonym">Torulopsis glabrata</name>
    <dbReference type="NCBI Taxonomy" id="5478"/>
    <lineage>
        <taxon>Eukaryota</taxon>
        <taxon>Fungi</taxon>
        <taxon>Dikarya</taxon>
        <taxon>Ascomycota</taxon>
        <taxon>Saccharomycotina</taxon>
        <taxon>Saccharomycetes</taxon>
        <taxon>Saccharomycetales</taxon>
        <taxon>Saccharomycetaceae</taxon>
        <taxon>Nakaseomyces</taxon>
    </lineage>
</organism>
<dbReference type="GO" id="GO:0005829">
    <property type="term" value="C:cytosol"/>
    <property type="evidence" value="ECO:0007669"/>
    <property type="project" value="EnsemblFungi"/>
</dbReference>
<accession>A0A0W0C5M0</accession>
<dbReference type="VEuPathDB" id="FungiDB:B1J91_K07139g"/>
<evidence type="ECO:0000256" key="1">
    <source>
        <dbReference type="ARBA" id="ARBA00010465"/>
    </source>
</evidence>
<feature type="region of interest" description="Disordered" evidence="4">
    <location>
        <begin position="177"/>
        <end position="213"/>
    </location>
</feature>
<feature type="compositionally biased region" description="Acidic residues" evidence="4">
    <location>
        <begin position="36"/>
        <end position="48"/>
    </location>
</feature>
<feature type="compositionally biased region" description="Acidic residues" evidence="4">
    <location>
        <begin position="12"/>
        <end position="22"/>
    </location>
</feature>
<proteinExistence type="inferred from homology"/>
<dbReference type="GO" id="GO:0000812">
    <property type="term" value="C:Swr1 complex"/>
    <property type="evidence" value="ECO:0007669"/>
    <property type="project" value="EnsemblFungi"/>
</dbReference>